<feature type="compositionally biased region" description="Polar residues" evidence="1">
    <location>
        <begin position="331"/>
        <end position="341"/>
    </location>
</feature>
<dbReference type="PANTHER" id="PTHR39614">
    <property type="entry name" value="INTEGRAL MEMBRANE PROTEIN"/>
    <property type="match status" value="1"/>
</dbReference>
<feature type="transmembrane region" description="Helical" evidence="2">
    <location>
        <begin position="31"/>
        <end position="54"/>
    </location>
</feature>
<sequence>MASSPTPLPPGAVPSGQAAPVEVTNATHHGAWVVITAALGLTFGIVCLLIRLYVRLIINPPFTRDDYVHSMATAFAFLQSIVVFFAVSKGFGTSIELLGQGDINTVHHAWVAGDILFLITLYASKCSLGFLFLRLTPNKIHNKASYAMLGLSTFWLIVSIFMVAVNCELNHPWTDISAQCTNMLARWRFVTAIDVVVELILVCLATVLVHDLKMPLTKKAAVVLAFLFRLPLIAFALLRLHNLATGIRSSNPTLDLVGAVVWAEIELHYANIAATMPCLRPFMAAVSTEYGATEPRTALGSKVYGSSGGDRKGASFILSSFGSGGRKEKNYSNIDTTITSRMSRKNTSRMNSDISPNDRSKNETTIVHEGKHDEISIGSNDSRKMIIKKKIDIRVHRGEAGENDEEAVTGGDTTGRYI</sequence>
<feature type="region of interest" description="Disordered" evidence="1">
    <location>
        <begin position="329"/>
        <end position="364"/>
    </location>
</feature>
<dbReference type="Pfam" id="PF20684">
    <property type="entry name" value="Fung_rhodopsin"/>
    <property type="match status" value="1"/>
</dbReference>
<feature type="transmembrane region" description="Helical" evidence="2">
    <location>
        <begin position="185"/>
        <end position="209"/>
    </location>
</feature>
<evidence type="ECO:0000259" key="3">
    <source>
        <dbReference type="Pfam" id="PF20684"/>
    </source>
</evidence>
<feature type="transmembrane region" description="Helical" evidence="2">
    <location>
        <begin position="221"/>
        <end position="240"/>
    </location>
</feature>
<evidence type="ECO:0000313" key="4">
    <source>
        <dbReference type="EMBL" id="AUW31163.1"/>
    </source>
</evidence>
<dbReference type="InterPro" id="IPR049326">
    <property type="entry name" value="Rhodopsin_dom_fungi"/>
</dbReference>
<keyword evidence="2" id="KW-0472">Membrane</keyword>
<dbReference type="EMBL" id="MG777494">
    <property type="protein sequence ID" value="AUW31163.1"/>
    <property type="molecule type" value="Genomic_DNA"/>
</dbReference>
<feature type="domain" description="Rhodopsin" evidence="3">
    <location>
        <begin position="50"/>
        <end position="283"/>
    </location>
</feature>
<organism evidence="4">
    <name type="scientific">Cladonia uncialis subsp. uncialis</name>
    <dbReference type="NCBI Taxonomy" id="180999"/>
    <lineage>
        <taxon>Eukaryota</taxon>
        <taxon>Fungi</taxon>
        <taxon>Dikarya</taxon>
        <taxon>Ascomycota</taxon>
        <taxon>Pezizomycotina</taxon>
        <taxon>Lecanoromycetes</taxon>
        <taxon>OSLEUM clade</taxon>
        <taxon>Lecanoromycetidae</taxon>
        <taxon>Lecanorales</taxon>
        <taxon>Lecanorineae</taxon>
        <taxon>Cladoniaceae</taxon>
        <taxon>Cladonia</taxon>
    </lineage>
</organism>
<protein>
    <recommendedName>
        <fullName evidence="3">Rhodopsin domain-containing protein</fullName>
    </recommendedName>
</protein>
<accession>A0A2K9YE93</accession>
<feature type="transmembrane region" description="Helical" evidence="2">
    <location>
        <begin position="107"/>
        <end position="133"/>
    </location>
</feature>
<reference evidence="4" key="1">
    <citation type="submission" date="2017-12" db="EMBL/GenBank/DDBJ databases">
        <title>Genome Sequencing Reveals a Rich Biosynthetic Potential.</title>
        <authorList>
            <person name="Bertrand R.L."/>
            <person name="Abdel-Hameed M.E."/>
            <person name="Sorensen J.L."/>
        </authorList>
    </citation>
    <scope>NUCLEOTIDE SEQUENCE</scope>
</reference>
<evidence type="ECO:0000256" key="1">
    <source>
        <dbReference type="SAM" id="MobiDB-lite"/>
    </source>
</evidence>
<proteinExistence type="predicted"/>
<evidence type="ECO:0000256" key="2">
    <source>
        <dbReference type="SAM" id="Phobius"/>
    </source>
</evidence>
<keyword evidence="2" id="KW-1133">Transmembrane helix</keyword>
<feature type="transmembrane region" description="Helical" evidence="2">
    <location>
        <begin position="145"/>
        <end position="165"/>
    </location>
</feature>
<name>A0A2K9YE93_CLAUC</name>
<dbReference type="AlphaFoldDB" id="A0A2K9YE93"/>
<feature type="transmembrane region" description="Helical" evidence="2">
    <location>
        <begin position="66"/>
        <end position="87"/>
    </location>
</feature>
<keyword evidence="2" id="KW-0812">Transmembrane</keyword>
<dbReference type="PANTHER" id="PTHR39614:SF2">
    <property type="entry name" value="INTEGRAL MEMBRANE PROTEIN"/>
    <property type="match status" value="1"/>
</dbReference>